<feature type="compositionally biased region" description="Basic residues" evidence="4">
    <location>
        <begin position="300"/>
        <end position="313"/>
    </location>
</feature>
<dbReference type="Pfam" id="PF00035">
    <property type="entry name" value="dsrm"/>
    <property type="match status" value="2"/>
</dbReference>
<feature type="domain" description="DRBM" evidence="5">
    <location>
        <begin position="114"/>
        <end position="181"/>
    </location>
</feature>
<gene>
    <name evidence="6" type="ORF">RJT34_11547</name>
</gene>
<keyword evidence="7" id="KW-1185">Reference proteome</keyword>
<feature type="compositionally biased region" description="Pro residues" evidence="4">
    <location>
        <begin position="8"/>
        <end position="23"/>
    </location>
</feature>
<dbReference type="AlphaFoldDB" id="A0AAN9JNT4"/>
<dbReference type="EMBL" id="JAYKXN010000003">
    <property type="protein sequence ID" value="KAK7300699.1"/>
    <property type="molecule type" value="Genomic_DNA"/>
</dbReference>
<protein>
    <recommendedName>
        <fullName evidence="5">DRBM domain-containing protein</fullName>
    </recommendedName>
</protein>
<dbReference type="InterPro" id="IPR014720">
    <property type="entry name" value="dsRBD_dom"/>
</dbReference>
<accession>A0AAN9JNT4</accession>
<keyword evidence="1" id="KW-0677">Repeat</keyword>
<evidence type="ECO:0000256" key="1">
    <source>
        <dbReference type="ARBA" id="ARBA00022737"/>
    </source>
</evidence>
<dbReference type="Gene3D" id="3.30.160.20">
    <property type="match status" value="2"/>
</dbReference>
<dbReference type="SUPFAM" id="SSF54768">
    <property type="entry name" value="dsRNA-binding domain-like"/>
    <property type="match status" value="2"/>
</dbReference>
<dbReference type="PANTHER" id="PTHR46031">
    <property type="match status" value="1"/>
</dbReference>
<feature type="domain" description="DRBM" evidence="5">
    <location>
        <begin position="29"/>
        <end position="98"/>
    </location>
</feature>
<feature type="region of interest" description="Disordered" evidence="4">
    <location>
        <begin position="1"/>
        <end position="24"/>
    </location>
</feature>
<evidence type="ECO:0000256" key="4">
    <source>
        <dbReference type="SAM" id="MobiDB-lite"/>
    </source>
</evidence>
<sequence length="349" mass="37868">MDSSPSQLPAPSPSPSPPPPLPSLPQQLMHKNNLEAFARRSNIAVPVYETVNKGQPHLPLFKSTVSVGGVSYTSQITFPHRKAAEQEAARLALENLLQKIRDEACSFVSENSTFCKSILHEYAAKLNLEKPVYNIVHQGSPRPVFTSSLVFNGTSYTGNTARSKKDAEQSAARAAILSILGNPDSGTTLIEISKSKSMLYDAIKEKALQDIHASTVLPTENTGNTSVTPGHKDVGVADCVVDNNYYVNEVEDPESSRMFSMCQEMQIPEQNPSPEVTTVASLSVLPQSGSAHSIDDGSSSKKRGKNKKKPNKKSRLESPLPITALPVNQVTPCSGAQYSCEDVERWYLS</sequence>
<proteinExistence type="predicted"/>
<name>A0AAN9JNT4_CLITE</name>
<evidence type="ECO:0000259" key="5">
    <source>
        <dbReference type="PROSITE" id="PS50137"/>
    </source>
</evidence>
<evidence type="ECO:0000256" key="3">
    <source>
        <dbReference type="PROSITE-ProRule" id="PRU00266"/>
    </source>
</evidence>
<dbReference type="PANTHER" id="PTHR46031:SF37">
    <property type="entry name" value="DRBM DOMAIN-CONTAINING PROTEIN"/>
    <property type="match status" value="1"/>
</dbReference>
<dbReference type="Proteomes" id="UP001359559">
    <property type="component" value="Unassembled WGS sequence"/>
</dbReference>
<organism evidence="6 7">
    <name type="scientific">Clitoria ternatea</name>
    <name type="common">Butterfly pea</name>
    <dbReference type="NCBI Taxonomy" id="43366"/>
    <lineage>
        <taxon>Eukaryota</taxon>
        <taxon>Viridiplantae</taxon>
        <taxon>Streptophyta</taxon>
        <taxon>Embryophyta</taxon>
        <taxon>Tracheophyta</taxon>
        <taxon>Spermatophyta</taxon>
        <taxon>Magnoliopsida</taxon>
        <taxon>eudicotyledons</taxon>
        <taxon>Gunneridae</taxon>
        <taxon>Pentapetalae</taxon>
        <taxon>rosids</taxon>
        <taxon>fabids</taxon>
        <taxon>Fabales</taxon>
        <taxon>Fabaceae</taxon>
        <taxon>Papilionoideae</taxon>
        <taxon>50 kb inversion clade</taxon>
        <taxon>NPAAA clade</taxon>
        <taxon>indigoferoid/millettioid clade</taxon>
        <taxon>Phaseoleae</taxon>
        <taxon>Clitoria</taxon>
    </lineage>
</organism>
<keyword evidence="2 3" id="KW-0694">RNA-binding</keyword>
<evidence type="ECO:0000313" key="6">
    <source>
        <dbReference type="EMBL" id="KAK7300699.1"/>
    </source>
</evidence>
<evidence type="ECO:0000313" key="7">
    <source>
        <dbReference type="Proteomes" id="UP001359559"/>
    </source>
</evidence>
<reference evidence="6 7" key="1">
    <citation type="submission" date="2024-01" db="EMBL/GenBank/DDBJ databases">
        <title>The genomes of 5 underutilized Papilionoideae crops provide insights into root nodulation and disease resistance.</title>
        <authorList>
            <person name="Yuan L."/>
        </authorList>
    </citation>
    <scope>NUCLEOTIDE SEQUENCE [LARGE SCALE GENOMIC DNA]</scope>
    <source>
        <strain evidence="6">LY-2023</strain>
        <tissue evidence="6">Leaf</tissue>
    </source>
</reference>
<dbReference type="SMART" id="SM00358">
    <property type="entry name" value="DSRM"/>
    <property type="match status" value="2"/>
</dbReference>
<dbReference type="PROSITE" id="PS50137">
    <property type="entry name" value="DS_RBD"/>
    <property type="match status" value="2"/>
</dbReference>
<comment type="caution">
    <text evidence="6">The sequence shown here is derived from an EMBL/GenBank/DDBJ whole genome shotgun (WGS) entry which is preliminary data.</text>
</comment>
<dbReference type="GO" id="GO:0003723">
    <property type="term" value="F:RNA binding"/>
    <property type="evidence" value="ECO:0007669"/>
    <property type="project" value="UniProtKB-UniRule"/>
</dbReference>
<feature type="region of interest" description="Disordered" evidence="4">
    <location>
        <begin position="287"/>
        <end position="326"/>
    </location>
</feature>
<evidence type="ECO:0000256" key="2">
    <source>
        <dbReference type="ARBA" id="ARBA00022884"/>
    </source>
</evidence>